<organism evidence="2 3">
    <name type="scientific">Heterodera trifolii</name>
    <dbReference type="NCBI Taxonomy" id="157864"/>
    <lineage>
        <taxon>Eukaryota</taxon>
        <taxon>Metazoa</taxon>
        <taxon>Ecdysozoa</taxon>
        <taxon>Nematoda</taxon>
        <taxon>Chromadorea</taxon>
        <taxon>Rhabditida</taxon>
        <taxon>Tylenchina</taxon>
        <taxon>Tylenchomorpha</taxon>
        <taxon>Tylenchoidea</taxon>
        <taxon>Heteroderidae</taxon>
        <taxon>Heteroderinae</taxon>
        <taxon>Heterodera</taxon>
    </lineage>
</organism>
<feature type="transmembrane region" description="Helical" evidence="1">
    <location>
        <begin position="516"/>
        <end position="534"/>
    </location>
</feature>
<gene>
    <name evidence="2" type="ORF">niasHT_015392</name>
</gene>
<keyword evidence="3" id="KW-1185">Reference proteome</keyword>
<proteinExistence type="predicted"/>
<dbReference type="Proteomes" id="UP001620626">
    <property type="component" value="Unassembled WGS sequence"/>
</dbReference>
<accession>A0ABD2KZS5</accession>
<comment type="caution">
    <text evidence="2">The sequence shown here is derived from an EMBL/GenBank/DDBJ whole genome shotgun (WGS) entry which is preliminary data.</text>
</comment>
<reference evidence="2 3" key="1">
    <citation type="submission" date="2024-10" db="EMBL/GenBank/DDBJ databases">
        <authorList>
            <person name="Kim D."/>
        </authorList>
    </citation>
    <scope>NUCLEOTIDE SEQUENCE [LARGE SCALE GENOMIC DNA]</scope>
    <source>
        <strain evidence="2">BH-2024</strain>
    </source>
</reference>
<dbReference type="EMBL" id="JBICBT010000590">
    <property type="protein sequence ID" value="KAL3108470.1"/>
    <property type="molecule type" value="Genomic_DNA"/>
</dbReference>
<keyword evidence="1" id="KW-0812">Transmembrane</keyword>
<sequence length="667" mass="75201">MTTTEQQKSAVPLTELLSSGQCARSAWARKCQLLVLEGELSNGLELQLVEFDVALKFNEAKPLANIAQKIFQTDKSNEKVRQRIVQLFSILFECADKKFVKELVSEFTMDTLQEMFFFAFPDQRNSTKGSLQVYLIWAINQPQSLQKIATKLFACYLGASGEYQQKCRNSTRPEEEVTPLDGVLFLLFDSFVQADFGDLSLHNLLQLFHIILRNCFADSTGQLDDNFYSPSGFSLLSSSVPRPSLCWHFSVQLLSLLFARRGQLTLSRALSLSPNSVASDISKTLENAMANAEVCSELMRSAEFVRLVLCWTFVSPCIRNTQIAVDDQFVALPANVFSVTPSALQHFWLYNLETEDDDSPAEIEEPQQQQKTLRVNPNFLEPIRLLNSLFSSSSLADQQFATLCPFLRAHNARSVVVLALNVSENWKKASETLEHFEQKTGELSAEERSLLRVQQLQTLIRLRHLPKALALCIELLGQFVDFSQPDNSGELPPEFPLSVSRDTHWILLSHRVHLRLFLLLLLFHICWLAFAKCVARGVKATTDGTESAASSANLFFLSLIVLAQSCWAHFGFGLFEQLCEHVTAADRFLCCDFFRYVSNAALVDELLDLDHVPMALCPDGAFLPTAEWRKSILEGKVRLAGKPALALLKQFLLENQQKMIDSLIRLF</sequence>
<keyword evidence="1" id="KW-0472">Membrane</keyword>
<dbReference type="AlphaFoldDB" id="A0ABD2KZS5"/>
<protein>
    <submittedName>
        <fullName evidence="2">Uncharacterized protein</fullName>
    </submittedName>
</protein>
<keyword evidence="1" id="KW-1133">Transmembrane helix</keyword>
<evidence type="ECO:0000313" key="2">
    <source>
        <dbReference type="EMBL" id="KAL3108470.1"/>
    </source>
</evidence>
<evidence type="ECO:0000313" key="3">
    <source>
        <dbReference type="Proteomes" id="UP001620626"/>
    </source>
</evidence>
<evidence type="ECO:0000256" key="1">
    <source>
        <dbReference type="SAM" id="Phobius"/>
    </source>
</evidence>
<feature type="transmembrane region" description="Helical" evidence="1">
    <location>
        <begin position="554"/>
        <end position="575"/>
    </location>
</feature>
<name>A0ABD2KZS5_9BILA</name>